<sequence>MKIGMVLEAEFPPDIRVEKEASALIGAGISVCVLSHKKYLKKEFEEITRGGIRVRKVDFRGRNYLARKAGSLTFFLTFRKPALIGILEKFIDDFKIDVLHIHDLPMVLSGITVSRKKGIPVVADLHENYPYALHLWKNRLNWIKHPMVALRDRKERWLVYEGTVCNAADAVIATNQEMKERLVQEHGINPGKISVVGNVYGFEFGEDTGDSRVNFPSESFFVLYTGVMHYYKVRTAVESLSYLKQYQKIILMLVGRGNKESERILKNLVVKHNLQDNIVFVPWQPLERLGSYIKMSSVCLVPLEGSVQSNACSPHKLFQYMAMGKPVLASDTPSLQRIIADTKCGLVFRAGDAKDLAEKIKLLYEKPDLREELGANGKEAVLTRYNFREEGKKLVNLYERLLSG</sequence>
<protein>
    <recommendedName>
        <fullName evidence="7">Glycosyltransferase subfamily 4-like N-terminal domain-containing protein</fullName>
    </recommendedName>
</protein>
<feature type="domain" description="Glycosyltransferase subfamily 4-like N-terminal" evidence="4">
    <location>
        <begin position="21"/>
        <end position="198"/>
    </location>
</feature>
<dbReference type="PANTHER" id="PTHR12526:SF629">
    <property type="entry name" value="TEICHURONIC ACID BIOSYNTHESIS GLYCOSYLTRANSFERASE TUAH-RELATED"/>
    <property type="match status" value="1"/>
</dbReference>
<evidence type="ECO:0000313" key="5">
    <source>
        <dbReference type="EMBL" id="PIP15410.1"/>
    </source>
</evidence>
<dbReference type="PANTHER" id="PTHR12526">
    <property type="entry name" value="GLYCOSYLTRANSFERASE"/>
    <property type="match status" value="1"/>
</dbReference>
<reference evidence="5 6" key="1">
    <citation type="submission" date="2017-09" db="EMBL/GenBank/DDBJ databases">
        <title>Depth-based differentiation of microbial function through sediment-hosted aquifers and enrichment of novel symbionts in the deep terrestrial subsurface.</title>
        <authorList>
            <person name="Probst A.J."/>
            <person name="Ladd B."/>
            <person name="Jarett J.K."/>
            <person name="Geller-Mcgrath D.E."/>
            <person name="Sieber C.M."/>
            <person name="Emerson J.B."/>
            <person name="Anantharaman K."/>
            <person name="Thomas B.C."/>
            <person name="Malmstrom R."/>
            <person name="Stieglmeier M."/>
            <person name="Klingl A."/>
            <person name="Woyke T."/>
            <person name="Ryan C.M."/>
            <person name="Banfield J.F."/>
        </authorList>
    </citation>
    <scope>NUCLEOTIDE SEQUENCE [LARGE SCALE GENOMIC DNA]</scope>
    <source>
        <strain evidence="5">CG23_combo_of_CG06-09_8_20_14_all_48_7</strain>
    </source>
</reference>
<dbReference type="EMBL" id="PCRF01000288">
    <property type="protein sequence ID" value="PIP15410.1"/>
    <property type="molecule type" value="Genomic_DNA"/>
</dbReference>
<dbReference type="AlphaFoldDB" id="A0A2G9Y858"/>
<organism evidence="5 6">
    <name type="scientific">bacterium (Candidatus Ratteibacteria) CG23_combo_of_CG06-09_8_20_14_all_48_7</name>
    <dbReference type="NCBI Taxonomy" id="2014292"/>
    <lineage>
        <taxon>Bacteria</taxon>
        <taxon>Candidatus Ratteibacteria</taxon>
    </lineage>
</organism>
<evidence type="ECO:0008006" key="7">
    <source>
        <dbReference type="Google" id="ProtNLM"/>
    </source>
</evidence>
<feature type="domain" description="Glycosyl transferase family 1" evidence="3">
    <location>
        <begin position="213"/>
        <end position="379"/>
    </location>
</feature>
<name>A0A2G9Y858_9BACT</name>
<dbReference type="CDD" id="cd03794">
    <property type="entry name" value="GT4_WbuB-like"/>
    <property type="match status" value="1"/>
</dbReference>
<proteinExistence type="predicted"/>
<evidence type="ECO:0000259" key="3">
    <source>
        <dbReference type="Pfam" id="PF00534"/>
    </source>
</evidence>
<dbReference type="GO" id="GO:0016757">
    <property type="term" value="F:glycosyltransferase activity"/>
    <property type="evidence" value="ECO:0007669"/>
    <property type="project" value="UniProtKB-KW"/>
</dbReference>
<dbReference type="Proteomes" id="UP000230392">
    <property type="component" value="Unassembled WGS sequence"/>
</dbReference>
<dbReference type="Pfam" id="PF13439">
    <property type="entry name" value="Glyco_transf_4"/>
    <property type="match status" value="1"/>
</dbReference>
<accession>A0A2G9Y858</accession>
<evidence type="ECO:0000256" key="1">
    <source>
        <dbReference type="ARBA" id="ARBA00022676"/>
    </source>
</evidence>
<dbReference type="Gene3D" id="3.40.50.2000">
    <property type="entry name" value="Glycogen Phosphorylase B"/>
    <property type="match status" value="2"/>
</dbReference>
<dbReference type="Pfam" id="PF00534">
    <property type="entry name" value="Glycos_transf_1"/>
    <property type="match status" value="1"/>
</dbReference>
<keyword evidence="2" id="KW-0808">Transferase</keyword>
<dbReference type="SUPFAM" id="SSF53756">
    <property type="entry name" value="UDP-Glycosyltransferase/glycogen phosphorylase"/>
    <property type="match status" value="1"/>
</dbReference>
<evidence type="ECO:0000256" key="2">
    <source>
        <dbReference type="ARBA" id="ARBA00022679"/>
    </source>
</evidence>
<dbReference type="InterPro" id="IPR028098">
    <property type="entry name" value="Glyco_trans_4-like_N"/>
</dbReference>
<evidence type="ECO:0000313" key="6">
    <source>
        <dbReference type="Proteomes" id="UP000230392"/>
    </source>
</evidence>
<dbReference type="InterPro" id="IPR001296">
    <property type="entry name" value="Glyco_trans_1"/>
</dbReference>
<keyword evidence="1" id="KW-0328">Glycosyltransferase</keyword>
<gene>
    <name evidence="5" type="ORF">COX46_05935</name>
</gene>
<comment type="caution">
    <text evidence="5">The sequence shown here is derived from an EMBL/GenBank/DDBJ whole genome shotgun (WGS) entry which is preliminary data.</text>
</comment>
<evidence type="ECO:0000259" key="4">
    <source>
        <dbReference type="Pfam" id="PF13439"/>
    </source>
</evidence>